<dbReference type="Pfam" id="PF00082">
    <property type="entry name" value="Peptidase_S8"/>
    <property type="match status" value="1"/>
</dbReference>
<feature type="active site" description="Charge relay system" evidence="5">
    <location>
        <position position="86"/>
    </location>
</feature>
<dbReference type="RefSeq" id="WP_127486633.1">
    <property type="nucleotide sequence ID" value="NZ_CP022572.1"/>
</dbReference>
<feature type="active site" description="Charge relay system" evidence="5">
    <location>
        <position position="244"/>
    </location>
</feature>
<dbReference type="PROSITE" id="PS00136">
    <property type="entry name" value="SUBTILASE_ASP"/>
    <property type="match status" value="1"/>
</dbReference>
<evidence type="ECO:0000256" key="5">
    <source>
        <dbReference type="PROSITE-ProRule" id="PRU01240"/>
    </source>
</evidence>
<dbReference type="CDD" id="cd07477">
    <property type="entry name" value="Peptidases_S8_Subtilisin_subset"/>
    <property type="match status" value="1"/>
</dbReference>
<dbReference type="PRINTS" id="PR00723">
    <property type="entry name" value="SUBTILISIN"/>
</dbReference>
<keyword evidence="9" id="KW-1185">Reference proteome</keyword>
<comment type="similarity">
    <text evidence="1 5 6">Belongs to the peptidase S8 family.</text>
</comment>
<dbReference type="InterPro" id="IPR000209">
    <property type="entry name" value="Peptidase_S8/S53_dom"/>
</dbReference>
<evidence type="ECO:0000313" key="8">
    <source>
        <dbReference type="EMBL" id="AZU61901.1"/>
    </source>
</evidence>
<dbReference type="InterPro" id="IPR034202">
    <property type="entry name" value="Subtilisin_Carlsberg-like"/>
</dbReference>
<dbReference type="InterPro" id="IPR051048">
    <property type="entry name" value="Peptidase_S8/S53_subtilisin"/>
</dbReference>
<dbReference type="PROSITE" id="PS00138">
    <property type="entry name" value="SUBTILASE_SER"/>
    <property type="match status" value="1"/>
</dbReference>
<evidence type="ECO:0000259" key="7">
    <source>
        <dbReference type="Pfam" id="PF00082"/>
    </source>
</evidence>
<dbReference type="Proteomes" id="UP000282892">
    <property type="component" value="Chromosome"/>
</dbReference>
<protein>
    <submittedName>
        <fullName evidence="8">Serine protease</fullName>
    </submittedName>
</protein>
<dbReference type="PROSITE" id="PS51892">
    <property type="entry name" value="SUBTILASE"/>
    <property type="match status" value="1"/>
</dbReference>
<evidence type="ECO:0000256" key="1">
    <source>
        <dbReference type="ARBA" id="ARBA00011073"/>
    </source>
</evidence>
<dbReference type="InterPro" id="IPR036852">
    <property type="entry name" value="Peptidase_S8/S53_dom_sf"/>
</dbReference>
<dbReference type="GO" id="GO:0004252">
    <property type="term" value="F:serine-type endopeptidase activity"/>
    <property type="evidence" value="ECO:0007669"/>
    <property type="project" value="UniProtKB-UniRule"/>
</dbReference>
<dbReference type="InterPro" id="IPR023828">
    <property type="entry name" value="Peptidase_S8_Ser-AS"/>
</dbReference>
<dbReference type="GO" id="GO:0006508">
    <property type="term" value="P:proteolysis"/>
    <property type="evidence" value="ECO:0007669"/>
    <property type="project" value="UniProtKB-KW"/>
</dbReference>
<organism evidence="8 9">
    <name type="scientific">Neobacillus mesonae</name>
    <dbReference type="NCBI Taxonomy" id="1193713"/>
    <lineage>
        <taxon>Bacteria</taxon>
        <taxon>Bacillati</taxon>
        <taxon>Bacillota</taxon>
        <taxon>Bacilli</taxon>
        <taxon>Bacillales</taxon>
        <taxon>Bacillaceae</taxon>
        <taxon>Neobacillus</taxon>
    </lineage>
</organism>
<keyword evidence="3 5" id="KW-0378">Hydrolase</keyword>
<dbReference type="KEGG" id="nmk:CHR53_11755"/>
<dbReference type="Gene3D" id="3.40.50.200">
    <property type="entry name" value="Peptidase S8/S53 domain"/>
    <property type="match status" value="1"/>
</dbReference>
<evidence type="ECO:0000256" key="3">
    <source>
        <dbReference type="ARBA" id="ARBA00022801"/>
    </source>
</evidence>
<dbReference type="AlphaFoldDB" id="A0A3Q9QS44"/>
<feature type="active site" description="Charge relay system" evidence="5">
    <location>
        <position position="49"/>
    </location>
</feature>
<sequence>MEQKMRLIPYRFIAEVEEAAEVPTGVEMIQAPQVWEKTKGQGITIAILDTGCDVTHPDLKDRIIGGRNFTNDDKGNQDIYMDYNGHGTHVAGTVAATENQMGVVGVAPEANLLIVKVLDRHGSGQYEWIIKGIHFAIEQKVDIISMSLGGPADVPALHEAIQKAVTNNILVVCAAGNEGDGQDSTDELGYPGAYNEVISVGAINLERSISEFSNSNKELDLVAPGENILSTYLNGKFARLSGTSMATPHVSGALALIKAISNEAFERELTEPELYAQLIRRTIPLGNSPKLEGNGMIYLTLLKHLEKIFEQEKASEALKI</sequence>
<dbReference type="SUPFAM" id="SSF52743">
    <property type="entry name" value="Subtilisin-like"/>
    <property type="match status" value="1"/>
</dbReference>
<dbReference type="PANTHER" id="PTHR43399">
    <property type="entry name" value="SUBTILISIN-RELATED"/>
    <property type="match status" value="1"/>
</dbReference>
<dbReference type="EMBL" id="CP022572">
    <property type="protein sequence ID" value="AZU61901.1"/>
    <property type="molecule type" value="Genomic_DNA"/>
</dbReference>
<feature type="domain" description="Peptidase S8/S53" evidence="7">
    <location>
        <begin position="40"/>
        <end position="283"/>
    </location>
</feature>
<evidence type="ECO:0000256" key="6">
    <source>
        <dbReference type="RuleBase" id="RU003355"/>
    </source>
</evidence>
<proteinExistence type="inferred from homology"/>
<dbReference type="InterPro" id="IPR023827">
    <property type="entry name" value="Peptidase_S8_Asp-AS"/>
</dbReference>
<gene>
    <name evidence="8" type="ORF">CHR53_11755</name>
</gene>
<evidence type="ECO:0000256" key="2">
    <source>
        <dbReference type="ARBA" id="ARBA00022670"/>
    </source>
</evidence>
<evidence type="ECO:0000256" key="4">
    <source>
        <dbReference type="ARBA" id="ARBA00022825"/>
    </source>
</evidence>
<dbReference type="OrthoDB" id="9798386at2"/>
<dbReference type="InterPro" id="IPR015500">
    <property type="entry name" value="Peptidase_S8_subtilisin-rel"/>
</dbReference>
<dbReference type="PANTHER" id="PTHR43399:SF4">
    <property type="entry name" value="CELL WALL-ASSOCIATED PROTEASE"/>
    <property type="match status" value="1"/>
</dbReference>
<name>A0A3Q9QS44_9BACI</name>
<keyword evidence="2 5" id="KW-0645">Protease</keyword>
<evidence type="ECO:0000313" key="9">
    <source>
        <dbReference type="Proteomes" id="UP000282892"/>
    </source>
</evidence>
<dbReference type="PROSITE" id="PS00137">
    <property type="entry name" value="SUBTILASE_HIS"/>
    <property type="match status" value="1"/>
</dbReference>
<accession>A0A3Q9QS44</accession>
<keyword evidence="4 5" id="KW-0720">Serine protease</keyword>
<reference evidence="8 9" key="1">
    <citation type="submission" date="2017-07" db="EMBL/GenBank/DDBJ databases">
        <title>The complete genome sequence of Bacillus mesonae strain H20-5, an efficient strain improving plant abiotic stress resistance.</title>
        <authorList>
            <person name="Kim S.Y."/>
            <person name="Song H."/>
            <person name="Sang M.K."/>
            <person name="Weon H.-Y."/>
            <person name="Song J."/>
        </authorList>
    </citation>
    <scope>NUCLEOTIDE SEQUENCE [LARGE SCALE GENOMIC DNA]</scope>
    <source>
        <strain evidence="8 9">H20-5</strain>
    </source>
</reference>
<dbReference type="STRING" id="1193713.GCA_001636315_04778"/>
<dbReference type="InterPro" id="IPR022398">
    <property type="entry name" value="Peptidase_S8_His-AS"/>
</dbReference>